<keyword evidence="2" id="KW-1185">Reference proteome</keyword>
<accession>A0A397I268</accession>
<sequence>MNLQWRVIFIASVGLYKMYPSDDDPSKPPTVTQSYSLQIARSIRRWKIWKCEDNLYTYDAKSEESSRTKRIDILNLWHVIVTIIA</sequence>
<protein>
    <submittedName>
        <fullName evidence="1">Uncharacterized protein</fullName>
    </submittedName>
</protein>
<name>A0A397I268_9GLOM</name>
<proteinExistence type="predicted"/>
<organism evidence="1 2">
    <name type="scientific">Diversispora epigaea</name>
    <dbReference type="NCBI Taxonomy" id="1348612"/>
    <lineage>
        <taxon>Eukaryota</taxon>
        <taxon>Fungi</taxon>
        <taxon>Fungi incertae sedis</taxon>
        <taxon>Mucoromycota</taxon>
        <taxon>Glomeromycotina</taxon>
        <taxon>Glomeromycetes</taxon>
        <taxon>Diversisporales</taxon>
        <taxon>Diversisporaceae</taxon>
        <taxon>Diversispora</taxon>
    </lineage>
</organism>
<gene>
    <name evidence="1" type="ORF">Glove_290g8</name>
</gene>
<comment type="caution">
    <text evidence="1">The sequence shown here is derived from an EMBL/GenBank/DDBJ whole genome shotgun (WGS) entry which is preliminary data.</text>
</comment>
<evidence type="ECO:0000313" key="1">
    <source>
        <dbReference type="EMBL" id="RHZ69087.1"/>
    </source>
</evidence>
<dbReference type="EMBL" id="PQFF01000264">
    <property type="protein sequence ID" value="RHZ69087.1"/>
    <property type="molecule type" value="Genomic_DNA"/>
</dbReference>
<evidence type="ECO:0000313" key="2">
    <source>
        <dbReference type="Proteomes" id="UP000266861"/>
    </source>
</evidence>
<dbReference type="Proteomes" id="UP000266861">
    <property type="component" value="Unassembled WGS sequence"/>
</dbReference>
<reference evidence="1 2" key="1">
    <citation type="submission" date="2018-08" db="EMBL/GenBank/DDBJ databases">
        <title>Genome and evolution of the arbuscular mycorrhizal fungus Diversispora epigaea (formerly Glomus versiforme) and its bacterial endosymbionts.</title>
        <authorList>
            <person name="Sun X."/>
            <person name="Fei Z."/>
            <person name="Harrison M."/>
        </authorList>
    </citation>
    <scope>NUCLEOTIDE SEQUENCE [LARGE SCALE GENOMIC DNA]</scope>
    <source>
        <strain evidence="1 2">IT104</strain>
    </source>
</reference>
<dbReference type="AlphaFoldDB" id="A0A397I268"/>